<organism evidence="1 2">
    <name type="scientific">Sphingomonas oligophenolica</name>
    <dbReference type="NCBI Taxonomy" id="301154"/>
    <lineage>
        <taxon>Bacteria</taxon>
        <taxon>Pseudomonadati</taxon>
        <taxon>Pseudomonadota</taxon>
        <taxon>Alphaproteobacteria</taxon>
        <taxon>Sphingomonadales</taxon>
        <taxon>Sphingomonadaceae</taxon>
        <taxon>Sphingomonas</taxon>
    </lineage>
</organism>
<sequence>MTIHHDMARDRRAILKNGLVLVGALAVPSAVSAAARKITQHDLKPLRDPPVPTPAVQRVAAAPITSPRVVRPDLMRRAVAALDRHSARIPKRDRIVIADMAAPSSQPRFHFVDLASGQSKSFLVTHGSGSDPAHTGWLQRFSNDPGSNATSEGAFLASNYYVGKHGNSQRLLGLDPTNDNALSRAIVVHSAWYANKDMIKSHGQLGRSQGCFAVGESDLDQVFAMLGSERMIYAAKV</sequence>
<dbReference type="Pfam" id="PF13645">
    <property type="entry name" value="YkuD_2"/>
    <property type="match status" value="1"/>
</dbReference>
<protein>
    <submittedName>
        <fullName evidence="1">Transcriptional initiation protein Tat</fullName>
    </submittedName>
</protein>
<reference evidence="1 2" key="1">
    <citation type="journal article" date="2019" name="Environ. Microbiol.">
        <title>Species interactions and distinct microbial communities in high Arctic permafrost affected cryosols are associated with the CH4 and CO2 gas fluxes.</title>
        <authorList>
            <person name="Altshuler I."/>
            <person name="Hamel J."/>
            <person name="Turney S."/>
            <person name="Magnuson E."/>
            <person name="Levesque R."/>
            <person name="Greer C."/>
            <person name="Whyte L.G."/>
        </authorList>
    </citation>
    <scope>NUCLEOTIDE SEQUENCE [LARGE SCALE GENOMIC DNA]</scope>
    <source>
        <strain evidence="1 2">S5.1</strain>
    </source>
</reference>
<evidence type="ECO:0000313" key="1">
    <source>
        <dbReference type="EMBL" id="TPG15305.1"/>
    </source>
</evidence>
<dbReference type="Proteomes" id="UP000318413">
    <property type="component" value="Unassembled WGS sequence"/>
</dbReference>
<dbReference type="PROSITE" id="PS51318">
    <property type="entry name" value="TAT"/>
    <property type="match status" value="1"/>
</dbReference>
<comment type="caution">
    <text evidence="1">The sequence shown here is derived from an EMBL/GenBank/DDBJ whole genome shotgun (WGS) entry which is preliminary data.</text>
</comment>
<dbReference type="RefSeq" id="WP_140866012.1">
    <property type="nucleotide sequence ID" value="NZ_RCZK01000001.1"/>
</dbReference>
<dbReference type="EMBL" id="RCZK01000001">
    <property type="protein sequence ID" value="TPG15305.1"/>
    <property type="molecule type" value="Genomic_DNA"/>
</dbReference>
<evidence type="ECO:0000313" key="2">
    <source>
        <dbReference type="Proteomes" id="UP000318413"/>
    </source>
</evidence>
<dbReference type="PANTHER" id="PTHR38477:SF1">
    <property type="entry name" value="MUREIN L,D-TRANSPEPTIDASE CATALYTIC DOMAIN FAMILY PROTEIN"/>
    <property type="match status" value="1"/>
</dbReference>
<proteinExistence type="predicted"/>
<keyword evidence="2" id="KW-1185">Reference proteome</keyword>
<accession>A0A502CNS4</accession>
<dbReference type="AlphaFoldDB" id="A0A502CNS4"/>
<name>A0A502CNS4_9SPHN</name>
<gene>
    <name evidence="1" type="ORF">EAH84_00305</name>
</gene>
<dbReference type="OrthoDB" id="9815195at2"/>
<dbReference type="InterPro" id="IPR006311">
    <property type="entry name" value="TAT_signal"/>
</dbReference>
<dbReference type="InterPro" id="IPR032676">
    <property type="entry name" value="YkuD_2"/>
</dbReference>
<dbReference type="PANTHER" id="PTHR38477">
    <property type="entry name" value="HYPOTHETICAL EXPORTED PROTEIN"/>
    <property type="match status" value="1"/>
</dbReference>